<dbReference type="CDD" id="cd03789">
    <property type="entry name" value="GT9_LPS_heptosyltransferase"/>
    <property type="match status" value="1"/>
</dbReference>
<keyword evidence="1" id="KW-0328">Glycosyltransferase</keyword>
<dbReference type="AlphaFoldDB" id="A0A831T8M4"/>
<dbReference type="PANTHER" id="PTHR30160">
    <property type="entry name" value="TETRAACYLDISACCHARIDE 4'-KINASE-RELATED"/>
    <property type="match status" value="1"/>
</dbReference>
<dbReference type="InterPro" id="IPR051199">
    <property type="entry name" value="LPS_LOS_Heptosyltrfase"/>
</dbReference>
<protein>
    <recommendedName>
        <fullName evidence="4">lipopolysaccharide heptosyltransferase II</fullName>
        <ecNumber evidence="4">2.4.99.24</ecNumber>
    </recommendedName>
</protein>
<evidence type="ECO:0000256" key="5">
    <source>
        <dbReference type="ARBA" id="ARBA00047503"/>
    </source>
</evidence>
<dbReference type="Pfam" id="PF01075">
    <property type="entry name" value="Glyco_transf_9"/>
    <property type="match status" value="1"/>
</dbReference>
<dbReference type="InterPro" id="IPR002201">
    <property type="entry name" value="Glyco_trans_9"/>
</dbReference>
<accession>A0A831T8M4</accession>
<dbReference type="GO" id="GO:0005829">
    <property type="term" value="C:cytosol"/>
    <property type="evidence" value="ECO:0007669"/>
    <property type="project" value="TreeGrafter"/>
</dbReference>
<organism evidence="6">
    <name type="scientific">Thermorudis peleae</name>
    <dbReference type="NCBI Taxonomy" id="1382356"/>
    <lineage>
        <taxon>Bacteria</taxon>
        <taxon>Pseudomonadati</taxon>
        <taxon>Thermomicrobiota</taxon>
        <taxon>Thermomicrobia</taxon>
        <taxon>Thermomicrobia incertae sedis</taxon>
        <taxon>Thermorudis</taxon>
    </lineage>
</organism>
<dbReference type="GO" id="GO:0008713">
    <property type="term" value="F:ADP-heptose-lipopolysaccharide heptosyltransferase activity"/>
    <property type="evidence" value="ECO:0007669"/>
    <property type="project" value="UniProtKB-EC"/>
</dbReference>
<comment type="catalytic activity">
    <reaction evidence="5">
        <text>an L-alpha-D-Hep-(1-&gt;5)-[alpha-Kdo-(2-&gt;4)]-alpha-Kdo-(2-&gt;6)-lipid A + ADP-L-glycero-beta-D-manno-heptose = an L-alpha-D-Hep-(1-&gt;3)-L-alpha-D-Hep-(1-&gt;5)-[alpha-Kdo-(2-&gt;4)]-alpha-Kdo-(2-&gt;6)-lipid A + ADP + H(+)</text>
        <dbReference type="Rhea" id="RHEA:74071"/>
        <dbReference type="ChEBI" id="CHEBI:15378"/>
        <dbReference type="ChEBI" id="CHEBI:61506"/>
        <dbReference type="ChEBI" id="CHEBI:193068"/>
        <dbReference type="ChEBI" id="CHEBI:193069"/>
        <dbReference type="ChEBI" id="CHEBI:456216"/>
        <dbReference type="EC" id="2.4.99.24"/>
    </reaction>
</comment>
<dbReference type="Gene3D" id="3.40.50.2000">
    <property type="entry name" value="Glycogen Phosphorylase B"/>
    <property type="match status" value="2"/>
</dbReference>
<keyword evidence="2 6" id="KW-0808">Transferase</keyword>
<comment type="caution">
    <text evidence="6">The sequence shown here is derived from an EMBL/GenBank/DDBJ whole genome shotgun (WGS) entry which is preliminary data.</text>
</comment>
<evidence type="ECO:0000256" key="2">
    <source>
        <dbReference type="ARBA" id="ARBA00022679"/>
    </source>
</evidence>
<evidence type="ECO:0000256" key="4">
    <source>
        <dbReference type="ARBA" id="ARBA00044042"/>
    </source>
</evidence>
<dbReference type="SUPFAM" id="SSF53756">
    <property type="entry name" value="UDP-Glycosyltransferase/glycogen phosphorylase"/>
    <property type="match status" value="1"/>
</dbReference>
<reference evidence="6" key="1">
    <citation type="journal article" date="2020" name="mSystems">
        <title>Genome- and Community-Level Interaction Insights into Carbon Utilization and Element Cycling Functions of Hydrothermarchaeota in Hydrothermal Sediment.</title>
        <authorList>
            <person name="Zhou Z."/>
            <person name="Liu Y."/>
            <person name="Xu W."/>
            <person name="Pan J."/>
            <person name="Luo Z.H."/>
            <person name="Li M."/>
        </authorList>
    </citation>
    <scope>NUCLEOTIDE SEQUENCE [LARGE SCALE GENOMIC DNA]</scope>
    <source>
        <strain evidence="6">SpSt-210</strain>
    </source>
</reference>
<dbReference type="EMBL" id="DSIY01000066">
    <property type="protein sequence ID" value="HEG90405.1"/>
    <property type="molecule type" value="Genomic_DNA"/>
</dbReference>
<dbReference type="GO" id="GO:0009244">
    <property type="term" value="P:lipopolysaccharide core region biosynthetic process"/>
    <property type="evidence" value="ECO:0007669"/>
    <property type="project" value="TreeGrafter"/>
</dbReference>
<evidence type="ECO:0000256" key="3">
    <source>
        <dbReference type="ARBA" id="ARBA00043995"/>
    </source>
</evidence>
<comment type="similarity">
    <text evidence="3">Belongs to the glycosyltransferase 9 family.</text>
</comment>
<proteinExistence type="inferred from homology"/>
<evidence type="ECO:0000313" key="6">
    <source>
        <dbReference type="EMBL" id="HEG90405.1"/>
    </source>
</evidence>
<evidence type="ECO:0000256" key="1">
    <source>
        <dbReference type="ARBA" id="ARBA00022676"/>
    </source>
</evidence>
<name>A0A831T8M4_9BACT</name>
<gene>
    <name evidence="6" type="primary">waaF</name>
    <name evidence="6" type="ORF">ENP34_03040</name>
</gene>
<sequence length="367" mass="39614">MSPPVIPPWPGRSPWPQHPERILVVKPCCLGDVLMATPALRALHLAFPQASIDVAVTAWAAPVLDGNPRLRRLVRYPDRATPQAALRLGLRLRRERYQLGIGLDRSPVVNLLLWLAGIPVRAGIDSQRRGLLLTHRARPRPGQHETELSLEVLGQLGIEPQGLHPEYEISLEAQESVRHTLAGLGIQSGARALVVIHPGGAVNPGTTMLSKRWPPERYAELIDRLVVDHGVAVVLVGGSSDREAVEAVKQAARSSVYDLCEQLALPELAALCAEAQLFVGNDSGASHLAAAVGTPTVTIFGPTSPLQYRPLGPRSRVCAPEASWRLPTGVDLRRGQLEDPALDIRQVTVDEVYGACAHVLGQAATRC</sequence>
<dbReference type="EC" id="2.4.99.24" evidence="4"/>
<dbReference type="InterPro" id="IPR011910">
    <property type="entry name" value="RfaF"/>
</dbReference>
<dbReference type="NCBIfam" id="TIGR02195">
    <property type="entry name" value="heptsyl_trn_II"/>
    <property type="match status" value="1"/>
</dbReference>